<accession>A0A6A6VAE9</accession>
<dbReference type="EMBL" id="MU006572">
    <property type="protein sequence ID" value="KAF2747525.1"/>
    <property type="molecule type" value="Genomic_DNA"/>
</dbReference>
<reference evidence="1" key="1">
    <citation type="journal article" date="2020" name="Stud. Mycol.">
        <title>101 Dothideomycetes genomes: a test case for predicting lifestyles and emergence of pathogens.</title>
        <authorList>
            <person name="Haridas S."/>
            <person name="Albert R."/>
            <person name="Binder M."/>
            <person name="Bloem J."/>
            <person name="Labutti K."/>
            <person name="Salamov A."/>
            <person name="Andreopoulos B."/>
            <person name="Baker S."/>
            <person name="Barry K."/>
            <person name="Bills G."/>
            <person name="Bluhm B."/>
            <person name="Cannon C."/>
            <person name="Castanera R."/>
            <person name="Culley D."/>
            <person name="Daum C."/>
            <person name="Ezra D."/>
            <person name="Gonzalez J."/>
            <person name="Henrissat B."/>
            <person name="Kuo A."/>
            <person name="Liang C."/>
            <person name="Lipzen A."/>
            <person name="Lutzoni F."/>
            <person name="Magnuson J."/>
            <person name="Mondo S."/>
            <person name="Nolan M."/>
            <person name="Ohm R."/>
            <person name="Pangilinan J."/>
            <person name="Park H.-J."/>
            <person name="Ramirez L."/>
            <person name="Alfaro M."/>
            <person name="Sun H."/>
            <person name="Tritt A."/>
            <person name="Yoshinaga Y."/>
            <person name="Zwiers L.-H."/>
            <person name="Turgeon B."/>
            <person name="Goodwin S."/>
            <person name="Spatafora J."/>
            <person name="Crous P."/>
            <person name="Grigoriev I."/>
        </authorList>
    </citation>
    <scope>NUCLEOTIDE SEQUENCE</scope>
    <source>
        <strain evidence="1">CBS 119925</strain>
    </source>
</reference>
<evidence type="ECO:0000313" key="1">
    <source>
        <dbReference type="EMBL" id="KAF2747525.1"/>
    </source>
</evidence>
<proteinExistence type="predicted"/>
<protein>
    <submittedName>
        <fullName evidence="1">Uncharacterized protein</fullName>
    </submittedName>
</protein>
<dbReference type="AlphaFoldDB" id="A0A6A6VAE9"/>
<gene>
    <name evidence="1" type="ORF">M011DRAFT_46630</name>
</gene>
<evidence type="ECO:0000313" key="2">
    <source>
        <dbReference type="Proteomes" id="UP000799440"/>
    </source>
</evidence>
<dbReference type="Proteomes" id="UP000799440">
    <property type="component" value="Unassembled WGS sequence"/>
</dbReference>
<name>A0A6A6VAE9_9PLEO</name>
<keyword evidence="2" id="KW-1185">Reference proteome</keyword>
<organism evidence="1 2">
    <name type="scientific">Sporormia fimetaria CBS 119925</name>
    <dbReference type="NCBI Taxonomy" id="1340428"/>
    <lineage>
        <taxon>Eukaryota</taxon>
        <taxon>Fungi</taxon>
        <taxon>Dikarya</taxon>
        <taxon>Ascomycota</taxon>
        <taxon>Pezizomycotina</taxon>
        <taxon>Dothideomycetes</taxon>
        <taxon>Pleosporomycetidae</taxon>
        <taxon>Pleosporales</taxon>
        <taxon>Sporormiaceae</taxon>
        <taxon>Sporormia</taxon>
    </lineage>
</organism>
<sequence length="216" mass="24196">MLLHCGRARNRSPSEFRVMFVLLFLSQPQLEGHLDVENWSPALIPSSRTTLHHRTQVTVHQTLGYTNHSSFETAPDLIGQVVRFAVPAWQGCNSCLFARDQIRQDSPTRIRFQHPGLQKPIFPGTIKIIFQNPSDTALTLFCPPTRTTDKRIATNYLLLNAERLVSQLLVSAIPPSSLDEMYATPQPSTHASAIPSTFLLNLASRTALLHIRHPDA</sequence>